<accession>A0A067F7V5</accession>
<dbReference type="Proteomes" id="UP000027120">
    <property type="component" value="Unassembled WGS sequence"/>
</dbReference>
<evidence type="ECO:0000313" key="2">
    <source>
        <dbReference type="Proteomes" id="UP000027120"/>
    </source>
</evidence>
<sequence length="17" mass="1950">VLRMLEGDILMNSKDDT</sequence>
<proteinExistence type="predicted"/>
<reference evidence="1 2" key="1">
    <citation type="submission" date="2014-04" db="EMBL/GenBank/DDBJ databases">
        <authorList>
            <consortium name="International Citrus Genome Consortium"/>
            <person name="Gmitter F."/>
            <person name="Chen C."/>
            <person name="Farmerie W."/>
            <person name="Harkins T."/>
            <person name="Desany B."/>
            <person name="Mohiuddin M."/>
            <person name="Kodira C."/>
            <person name="Borodovsky M."/>
            <person name="Lomsadze A."/>
            <person name="Burns P."/>
            <person name="Jenkins J."/>
            <person name="Prochnik S."/>
            <person name="Shu S."/>
            <person name="Chapman J."/>
            <person name="Pitluck S."/>
            <person name="Schmutz J."/>
            <person name="Rokhsar D."/>
        </authorList>
    </citation>
    <scope>NUCLEOTIDE SEQUENCE</scope>
</reference>
<name>A0A067F7V5_CITSI</name>
<gene>
    <name evidence="1" type="ORF">CISIN_1g0389492mg</name>
</gene>
<organism evidence="1 2">
    <name type="scientific">Citrus sinensis</name>
    <name type="common">Sweet orange</name>
    <name type="synonym">Citrus aurantium var. sinensis</name>
    <dbReference type="NCBI Taxonomy" id="2711"/>
    <lineage>
        <taxon>Eukaryota</taxon>
        <taxon>Viridiplantae</taxon>
        <taxon>Streptophyta</taxon>
        <taxon>Embryophyta</taxon>
        <taxon>Tracheophyta</taxon>
        <taxon>Spermatophyta</taxon>
        <taxon>Magnoliopsida</taxon>
        <taxon>eudicotyledons</taxon>
        <taxon>Gunneridae</taxon>
        <taxon>Pentapetalae</taxon>
        <taxon>rosids</taxon>
        <taxon>malvids</taxon>
        <taxon>Sapindales</taxon>
        <taxon>Rutaceae</taxon>
        <taxon>Aurantioideae</taxon>
        <taxon>Citrus</taxon>
    </lineage>
</organism>
<feature type="non-terminal residue" evidence="1">
    <location>
        <position position="1"/>
    </location>
</feature>
<dbReference type="EMBL" id="KK784941">
    <property type="protein sequence ID" value="KDO59246.1"/>
    <property type="molecule type" value="Genomic_DNA"/>
</dbReference>
<keyword evidence="2" id="KW-1185">Reference proteome</keyword>
<evidence type="ECO:0000313" key="1">
    <source>
        <dbReference type="EMBL" id="KDO59246.1"/>
    </source>
</evidence>
<dbReference type="AlphaFoldDB" id="A0A067F7V5"/>
<protein>
    <submittedName>
        <fullName evidence="1">Uncharacterized protein</fullName>
    </submittedName>
</protein>